<evidence type="ECO:0000313" key="3">
    <source>
        <dbReference type="Proteomes" id="UP000011922"/>
    </source>
</evidence>
<dbReference type="NCBIfam" id="NF045716">
    <property type="entry name" value="sulf_resp_HmcE"/>
    <property type="match status" value="1"/>
</dbReference>
<keyword evidence="1" id="KW-1133">Transmembrane helix</keyword>
<evidence type="ECO:0000256" key="1">
    <source>
        <dbReference type="SAM" id="Phobius"/>
    </source>
</evidence>
<dbReference type="InterPro" id="IPR054903">
    <property type="entry name" value="sulf_resp_HmcE"/>
</dbReference>
<keyword evidence="1" id="KW-0472">Membrane</keyword>
<evidence type="ECO:0000313" key="2">
    <source>
        <dbReference type="EMBL" id="EMG37306.1"/>
    </source>
</evidence>
<dbReference type="InterPro" id="IPR036197">
    <property type="entry name" value="NarG-like_sf"/>
</dbReference>
<dbReference type="EMBL" id="AOSV01000019">
    <property type="protein sequence ID" value="EMG37306.1"/>
    <property type="molecule type" value="Genomic_DNA"/>
</dbReference>
<feature type="transmembrane region" description="Helical" evidence="1">
    <location>
        <begin position="146"/>
        <end position="164"/>
    </location>
</feature>
<dbReference type="Proteomes" id="UP000011922">
    <property type="component" value="Unassembled WGS sequence"/>
</dbReference>
<dbReference type="PATRIC" id="fig|1262666.3.peg.1840"/>
<dbReference type="SUPFAM" id="SSF103501">
    <property type="entry name" value="Respiratory nitrate reductase 1 gamma chain"/>
    <property type="match status" value="1"/>
</dbReference>
<feature type="transmembrane region" description="Helical" evidence="1">
    <location>
        <begin position="184"/>
        <end position="205"/>
    </location>
</feature>
<proteinExistence type="predicted"/>
<reference evidence="2 3" key="1">
    <citation type="journal article" date="2013" name="Genome Announc.">
        <title>Draft Genome Sequence for Desulfovibrio africanus Strain PCS.</title>
        <authorList>
            <person name="Brown S.D."/>
            <person name="Utturkar S.M."/>
            <person name="Arkin A.P."/>
            <person name="Deutschbauer A.M."/>
            <person name="Elias D.A."/>
            <person name="Hazen T.C."/>
            <person name="Chakraborty R."/>
        </authorList>
    </citation>
    <scope>NUCLEOTIDE SEQUENCE [LARGE SCALE GENOMIC DNA]</scope>
    <source>
        <strain evidence="2 3">PCS</strain>
    </source>
</reference>
<dbReference type="AlphaFoldDB" id="M5Q166"/>
<name>M5Q166_DESAF</name>
<feature type="transmembrane region" description="Helical" evidence="1">
    <location>
        <begin position="6"/>
        <end position="29"/>
    </location>
</feature>
<evidence type="ECO:0008006" key="4">
    <source>
        <dbReference type="Google" id="ProtNLM"/>
    </source>
</evidence>
<comment type="caution">
    <text evidence="2">The sequence shown here is derived from an EMBL/GenBank/DDBJ whole genome shotgun (WGS) entry which is preliminary data.</text>
</comment>
<accession>M5Q166</accession>
<feature type="transmembrane region" description="Helical" evidence="1">
    <location>
        <begin position="75"/>
        <end position="94"/>
    </location>
</feature>
<sequence>MYELLTGPVLWLSFGVFFVGLAVRALLYIRGLDWKLDRVAYADHAGSGLRGALNSILSWVLPFGSRSWRERPGMVVLFFVFHVGLVITPLFLQAHVEIMKSRWGIEWPAMPNGLADVLTIGVLVSGLLLALRRVAFPEIRILTSGYDYLLLAITVAPFLTGFMAGLHTDGYQYWLLAHVISGEIWLVAVPLTKLSHAVLFFLTRAQIGMDYGIKRGGMKKGLAW</sequence>
<dbReference type="Gene3D" id="1.20.950.20">
    <property type="entry name" value="Transmembrane di-heme cytochromes, Chain C"/>
    <property type="match status" value="1"/>
</dbReference>
<protein>
    <recommendedName>
        <fullName evidence="4">Nitrate reductase gamma subunit</fullName>
    </recommendedName>
</protein>
<gene>
    <name evidence="2" type="ORF">PCS_01817</name>
</gene>
<feature type="transmembrane region" description="Helical" evidence="1">
    <location>
        <begin position="114"/>
        <end position="134"/>
    </location>
</feature>
<keyword evidence="1" id="KW-0812">Transmembrane</keyword>
<dbReference type="OrthoDB" id="5450521at2"/>
<organism evidence="2 3">
    <name type="scientific">Desulfocurvibacter africanus PCS</name>
    <dbReference type="NCBI Taxonomy" id="1262666"/>
    <lineage>
        <taxon>Bacteria</taxon>
        <taxon>Pseudomonadati</taxon>
        <taxon>Thermodesulfobacteriota</taxon>
        <taxon>Desulfovibrionia</taxon>
        <taxon>Desulfovibrionales</taxon>
        <taxon>Desulfovibrionaceae</taxon>
        <taxon>Desulfocurvibacter</taxon>
    </lineage>
</organism>
<dbReference type="RefSeq" id="WP_005986361.1">
    <property type="nucleotide sequence ID" value="NZ_AOSV01000019.1"/>
</dbReference>